<dbReference type="GO" id="GO:0016989">
    <property type="term" value="F:sigma factor antagonist activity"/>
    <property type="evidence" value="ECO:0007669"/>
    <property type="project" value="TreeGrafter"/>
</dbReference>
<feature type="domain" description="FecR N-terminal" evidence="3">
    <location>
        <begin position="15"/>
        <end position="57"/>
    </location>
</feature>
<name>A0A1R1JV35_ALCXX</name>
<dbReference type="OrthoDB" id="1100567at2"/>
<dbReference type="InterPro" id="IPR006860">
    <property type="entry name" value="FecR"/>
</dbReference>
<dbReference type="RefSeq" id="WP_076411586.1">
    <property type="nucleotide sequence ID" value="NZ_AP028040.1"/>
</dbReference>
<proteinExistence type="predicted"/>
<dbReference type="Proteomes" id="UP000187251">
    <property type="component" value="Unassembled WGS sequence"/>
</dbReference>
<gene>
    <name evidence="4" type="ORF">BIZ92_25485</name>
</gene>
<dbReference type="Pfam" id="PF04773">
    <property type="entry name" value="FecR"/>
    <property type="match status" value="1"/>
</dbReference>
<feature type="transmembrane region" description="Helical" evidence="1">
    <location>
        <begin position="93"/>
        <end position="112"/>
    </location>
</feature>
<evidence type="ECO:0000313" key="4">
    <source>
        <dbReference type="EMBL" id="OMG89090.1"/>
    </source>
</evidence>
<evidence type="ECO:0000313" key="5">
    <source>
        <dbReference type="Proteomes" id="UP000187251"/>
    </source>
</evidence>
<feature type="domain" description="FecR protein" evidence="2">
    <location>
        <begin position="125"/>
        <end position="215"/>
    </location>
</feature>
<keyword evidence="1" id="KW-0812">Transmembrane</keyword>
<reference evidence="4 5" key="1">
    <citation type="submission" date="2016-09" db="EMBL/GenBank/DDBJ databases">
        <title>Phylogenomics of Achromobacter.</title>
        <authorList>
            <person name="Jeukens J."/>
            <person name="Freschi L."/>
            <person name="Vincent A.T."/>
            <person name="Emond-Rheault J.-G."/>
            <person name="Kukavica-Ibrulj I."/>
            <person name="Charette S.J."/>
            <person name="Levesque R.C."/>
        </authorList>
    </citation>
    <scope>NUCLEOTIDE SEQUENCE [LARGE SCALE GENOMIC DNA]</scope>
    <source>
        <strain evidence="4 5">AUS488</strain>
    </source>
</reference>
<evidence type="ECO:0000259" key="2">
    <source>
        <dbReference type="Pfam" id="PF04773"/>
    </source>
</evidence>
<accession>A0A1R1JV35</accession>
<dbReference type="Gene3D" id="2.60.120.1440">
    <property type="match status" value="1"/>
</dbReference>
<keyword evidence="1" id="KW-1133">Transmembrane helix</keyword>
<dbReference type="PANTHER" id="PTHR30273:SF2">
    <property type="entry name" value="PROTEIN FECR"/>
    <property type="match status" value="1"/>
</dbReference>
<dbReference type="PIRSF" id="PIRSF018266">
    <property type="entry name" value="FecR"/>
    <property type="match status" value="1"/>
</dbReference>
<dbReference type="InterPro" id="IPR032623">
    <property type="entry name" value="FecR_N"/>
</dbReference>
<comment type="caution">
    <text evidence="4">The sequence shown here is derived from an EMBL/GenBank/DDBJ whole genome shotgun (WGS) entry which is preliminary data.</text>
</comment>
<dbReference type="InterPro" id="IPR012373">
    <property type="entry name" value="Ferrdict_sens_TM"/>
</dbReference>
<evidence type="ECO:0008006" key="6">
    <source>
        <dbReference type="Google" id="ProtNLM"/>
    </source>
</evidence>
<protein>
    <recommendedName>
        <fullName evidence="6">Fec operon regulator FecR</fullName>
    </recommendedName>
</protein>
<dbReference type="Pfam" id="PF16220">
    <property type="entry name" value="DUF4880"/>
    <property type="match status" value="1"/>
</dbReference>
<organism evidence="4 5">
    <name type="scientific">Alcaligenes xylosoxydans xylosoxydans</name>
    <name type="common">Achromobacter xylosoxidans</name>
    <dbReference type="NCBI Taxonomy" id="85698"/>
    <lineage>
        <taxon>Bacteria</taxon>
        <taxon>Pseudomonadati</taxon>
        <taxon>Pseudomonadota</taxon>
        <taxon>Betaproteobacteria</taxon>
        <taxon>Burkholderiales</taxon>
        <taxon>Alcaligenaceae</taxon>
        <taxon>Achromobacter</taxon>
    </lineage>
</organism>
<sequence>MTGRDGAAWDRAVLEQAAHWLSLLSSGAVSAQERDACRRWRDAAPAHEAAWRHLERVWESLAEPAGALPGAQARGLVNRAAAIGARPRRGRTLALKAMLAAVLMAPLCWALLRVAPPAWLLADHASRVGEQRVVNLDDGSRVVLNTDSAIDVQYTAAERRIVLRQGEILAVVARDAGQRPFVVATRDGTAVARGTRYVVRMLSNSTQVSVTESRVSVCPGDETLARCRDVAAGQSMYLSRTQVAAGPAVDPEAAEAWTRQRLSVRDASLVQVLDELSRYRRGVFWYDSSALADLRVSGVFPLDGDQALAVLADSLPIAINSGIPGVTRIERRPVAR</sequence>
<dbReference type="AlphaFoldDB" id="A0A1R1JV35"/>
<evidence type="ECO:0000256" key="1">
    <source>
        <dbReference type="SAM" id="Phobius"/>
    </source>
</evidence>
<evidence type="ECO:0000259" key="3">
    <source>
        <dbReference type="Pfam" id="PF16220"/>
    </source>
</evidence>
<dbReference type="PANTHER" id="PTHR30273">
    <property type="entry name" value="PERIPLASMIC SIGNAL SENSOR AND SIGMA FACTOR ACTIVATOR FECR-RELATED"/>
    <property type="match status" value="1"/>
</dbReference>
<dbReference type="EMBL" id="MJMN01000012">
    <property type="protein sequence ID" value="OMG89090.1"/>
    <property type="molecule type" value="Genomic_DNA"/>
</dbReference>
<keyword evidence="1" id="KW-0472">Membrane</keyword>